<dbReference type="Pfam" id="PF25156">
    <property type="entry name" value="PNGase_A_C"/>
    <property type="match status" value="1"/>
</dbReference>
<evidence type="ECO:0000259" key="2">
    <source>
        <dbReference type="Pfam" id="PF12222"/>
    </source>
</evidence>
<feature type="domain" description="Peptide N-acetyl-beta-D-glucosaminyl asparaginase amidase A N-terminal" evidence="2">
    <location>
        <begin position="92"/>
        <end position="413"/>
    </location>
</feature>
<dbReference type="PANTHER" id="PTHR31104">
    <property type="entry name" value="PEPTIDE-N4-(N-ACETYL-BETA-GLUCOSAMINYL)ASPARAGINE AMIDASE A PROTEIN"/>
    <property type="match status" value="1"/>
</dbReference>
<keyword evidence="1" id="KW-0472">Membrane</keyword>
<reference evidence="4" key="2">
    <citation type="submission" date="2025-08" db="UniProtKB">
        <authorList>
            <consortium name="RefSeq"/>
        </authorList>
    </citation>
    <scope>IDENTIFICATION</scope>
</reference>
<gene>
    <name evidence="4" type="primary">LOC107005952</name>
</gene>
<dbReference type="InterPro" id="IPR056948">
    <property type="entry name" value="PNGaseA_N"/>
</dbReference>
<organism evidence="3 4">
    <name type="scientific">Solanum pennellii</name>
    <name type="common">Tomato</name>
    <name type="synonym">Lycopersicon pennellii</name>
    <dbReference type="NCBI Taxonomy" id="28526"/>
    <lineage>
        <taxon>Eukaryota</taxon>
        <taxon>Viridiplantae</taxon>
        <taxon>Streptophyta</taxon>
        <taxon>Embryophyta</taxon>
        <taxon>Tracheophyta</taxon>
        <taxon>Spermatophyta</taxon>
        <taxon>Magnoliopsida</taxon>
        <taxon>eudicotyledons</taxon>
        <taxon>Gunneridae</taxon>
        <taxon>Pentapetalae</taxon>
        <taxon>asterids</taxon>
        <taxon>lamiids</taxon>
        <taxon>Solanales</taxon>
        <taxon>Solanaceae</taxon>
        <taxon>Solanoideae</taxon>
        <taxon>Solaneae</taxon>
        <taxon>Solanum</taxon>
        <taxon>Solanum subgen. Lycopersicon</taxon>
    </lineage>
</organism>
<reference evidence="3" key="1">
    <citation type="journal article" date="2014" name="Nat. Genet.">
        <title>The genome of the stress-tolerant wild tomato species Solanum pennellii.</title>
        <authorList>
            <person name="Bolger A."/>
            <person name="Scossa F."/>
            <person name="Bolger M.E."/>
            <person name="Lanz C."/>
            <person name="Maumus F."/>
            <person name="Tohge T."/>
            <person name="Quesneville H."/>
            <person name="Alseekh S."/>
            <person name="Sorensen I."/>
            <person name="Lichtenstein G."/>
            <person name="Fich E.A."/>
            <person name="Conte M."/>
            <person name="Keller H."/>
            <person name="Schneeberger K."/>
            <person name="Schwacke R."/>
            <person name="Ofner I."/>
            <person name="Vrebalov J."/>
            <person name="Xu Y."/>
            <person name="Osorio S."/>
            <person name="Aflitos S.A."/>
            <person name="Schijlen E."/>
            <person name="Jimenez-Gomez J.M."/>
            <person name="Ryngajllo M."/>
            <person name="Kimura S."/>
            <person name="Kumar R."/>
            <person name="Koenig D."/>
            <person name="Headland L.R."/>
            <person name="Maloof J.N."/>
            <person name="Sinha N."/>
            <person name="van Ham R.C."/>
            <person name="Lankhorst R.K."/>
            <person name="Mao L."/>
            <person name="Vogel A."/>
            <person name="Arsova B."/>
            <person name="Panstruga R."/>
            <person name="Fei Z."/>
            <person name="Rose J.K."/>
            <person name="Zamir D."/>
            <person name="Carrari F."/>
            <person name="Giovannoni J.J."/>
            <person name="Weigel D."/>
            <person name="Usadel B."/>
            <person name="Fernie A.R."/>
        </authorList>
    </citation>
    <scope>NUCLEOTIDE SEQUENCE [LARGE SCALE GENOMIC DNA]</scope>
    <source>
        <strain evidence="3">cv. LA0716</strain>
    </source>
</reference>
<evidence type="ECO:0000256" key="1">
    <source>
        <dbReference type="SAM" id="Phobius"/>
    </source>
</evidence>
<dbReference type="Pfam" id="PF12222">
    <property type="entry name" value="PNGaseA"/>
    <property type="match status" value="1"/>
</dbReference>
<keyword evidence="1" id="KW-1133">Transmembrane helix</keyword>
<sequence length="642" mass="72789">MPHEKNIPNLHLHYINPSIKKYQHKPKPLMAFFFLFLIFFTLQKPLFSIATLHGTSLFKSQLITQLDSSFKNNNATPTTYFEVTKPINLPKNNPCSYLVLKHDFGYTYGKPPFLANYTPPFNCPSQKFSKIVLEWKSTCEGRQFDRIFGVWLSGVEIFRSCTAEPRANGIVWTVKKDITRYYSLLMMKNQIFAVYMGNLVDSTYTGVYHVELFIHFYPAEEMYKRNSYEAFDSRADLILPISRNIPLNDGLWFEVENSTDVQSKEIEIPQNAYRAVLEVYVSFHENDEFWYSNPPNDYIRANNLTDTPGNGAFREVVVSVNDVVVGVVWPFTVIYTGGVNPLLWRPISGIGSFDLPSYDIEITPFLGKILDGNTHKISFSVTNALNVWYIDANLHLWLDEKSIKTEGKLLKYTSLPLSFSLTTNFTGIDGSFVTNASRSITLTGWVKSSYGNITTKSAQVLSYSNYMVEGNGGNLQNVNQIIYFNETVDVVRPSSYVQSRKSFKKFLLLLHSDNVDKGDESYALISNVTLGFDDNRVKTSKNGSSASSTENMQKAQGHILVKGQLVVSGIGSTQQVYKYKDDSFCYSRNISSSNYTIHYDKVSDCCPRITLSRLPFSFGKFRSVPARRVSLASHLGDVKDGV</sequence>
<proteinExistence type="predicted"/>
<dbReference type="Proteomes" id="UP000694930">
    <property type="component" value="Chromosome 12"/>
</dbReference>
<keyword evidence="1" id="KW-0812">Transmembrane</keyword>
<evidence type="ECO:0000313" key="4">
    <source>
        <dbReference type="RefSeq" id="XP_015060080.1"/>
    </source>
</evidence>
<dbReference type="GeneID" id="107005952"/>
<evidence type="ECO:0000313" key="3">
    <source>
        <dbReference type="Proteomes" id="UP000694930"/>
    </source>
</evidence>
<accession>A0ABM1FQ82</accession>
<protein>
    <submittedName>
        <fullName evidence="4">Peptide-N4-(N-acetyl-beta- glucosaminyl)asparagine amidase A-like</fullName>
    </submittedName>
</protein>
<keyword evidence="3" id="KW-1185">Reference proteome</keyword>
<dbReference type="RefSeq" id="XP_015060080.1">
    <property type="nucleotide sequence ID" value="XM_015204594.1"/>
</dbReference>
<dbReference type="InterPro" id="IPR021102">
    <property type="entry name" value="PNGase_A"/>
</dbReference>
<feature type="transmembrane region" description="Helical" evidence="1">
    <location>
        <begin position="29"/>
        <end position="47"/>
    </location>
</feature>
<name>A0ABM1FQ82_SOLPN</name>